<proteinExistence type="predicted"/>
<reference evidence="2 3" key="1">
    <citation type="submission" date="2019-08" db="EMBL/GenBank/DDBJ databases">
        <title>Complete genome sequence of Kushneria sp. YCWA18, a halophilic phosphate-solubilizing bacterium isolated from Daqiao saltern in China.</title>
        <authorList>
            <person name="Du G.-X."/>
            <person name="Qu L.-Y."/>
        </authorList>
    </citation>
    <scope>NUCLEOTIDE SEQUENCE [LARGE SCALE GENOMIC DNA]</scope>
    <source>
        <strain evidence="2 3">YCWA18</strain>
    </source>
</reference>
<evidence type="ECO:0000313" key="2">
    <source>
        <dbReference type="EMBL" id="QEL10540.1"/>
    </source>
</evidence>
<accession>A0A1S1NZ68</accession>
<name>A0A1S1NZ68_9GAMM</name>
<keyword evidence="3" id="KW-1185">Reference proteome</keyword>
<dbReference type="Proteomes" id="UP000322553">
    <property type="component" value="Chromosome"/>
</dbReference>
<feature type="region of interest" description="Disordered" evidence="1">
    <location>
        <begin position="165"/>
        <end position="192"/>
    </location>
</feature>
<dbReference type="InterPro" id="IPR025202">
    <property type="entry name" value="PLD-like_dom"/>
</dbReference>
<dbReference type="PANTHER" id="PTHR21248:SF23">
    <property type="entry name" value="CARDIOLIPIN SYNTHASE B"/>
    <property type="match status" value="1"/>
</dbReference>
<feature type="compositionally biased region" description="Polar residues" evidence="1">
    <location>
        <begin position="174"/>
        <end position="187"/>
    </location>
</feature>
<dbReference type="OrthoDB" id="9762009at2"/>
<dbReference type="AlphaFoldDB" id="A0A1S1NZ68"/>
<dbReference type="STRING" id="657387.BH688_01155"/>
<organism evidence="2 3">
    <name type="scientific">Kushneria phosphatilytica</name>
    <dbReference type="NCBI Taxonomy" id="657387"/>
    <lineage>
        <taxon>Bacteria</taxon>
        <taxon>Pseudomonadati</taxon>
        <taxon>Pseudomonadota</taxon>
        <taxon>Gammaproteobacteria</taxon>
        <taxon>Oceanospirillales</taxon>
        <taxon>Halomonadaceae</taxon>
        <taxon>Kushneria</taxon>
    </lineage>
</organism>
<protein>
    <submittedName>
        <fullName evidence="2">Phosphatidylserine/phosphatidylglycerophosphate/ cardiolipin synthase family protein</fullName>
    </submittedName>
</protein>
<dbReference type="GO" id="GO:0032049">
    <property type="term" value="P:cardiolipin biosynthetic process"/>
    <property type="evidence" value="ECO:0007669"/>
    <property type="project" value="UniProtKB-ARBA"/>
</dbReference>
<dbReference type="GO" id="GO:0008808">
    <property type="term" value="F:cardiolipin synthase activity"/>
    <property type="evidence" value="ECO:0007669"/>
    <property type="project" value="TreeGrafter"/>
</dbReference>
<evidence type="ECO:0000313" key="3">
    <source>
        <dbReference type="Proteomes" id="UP000322553"/>
    </source>
</evidence>
<evidence type="ECO:0000256" key="1">
    <source>
        <dbReference type="SAM" id="MobiDB-lite"/>
    </source>
</evidence>
<dbReference type="CDD" id="cd09110">
    <property type="entry name" value="PLDc_CLS_1"/>
    <property type="match status" value="1"/>
</dbReference>
<dbReference type="InterPro" id="IPR001736">
    <property type="entry name" value="PLipase_D/transphosphatidylase"/>
</dbReference>
<dbReference type="RefSeq" id="WP_070976191.1">
    <property type="nucleotide sequence ID" value="NZ_CP043420.1"/>
</dbReference>
<dbReference type="EMBL" id="CP043420">
    <property type="protein sequence ID" value="QEL10540.1"/>
    <property type="molecule type" value="Genomic_DNA"/>
</dbReference>
<dbReference type="CDD" id="cd09159">
    <property type="entry name" value="PLDc_ybhO_like_2"/>
    <property type="match status" value="1"/>
</dbReference>
<dbReference type="Pfam" id="PF13091">
    <property type="entry name" value="PLDc_2"/>
    <property type="match status" value="2"/>
</dbReference>
<gene>
    <name evidence="2" type="ORF">FY550_04905</name>
</gene>
<dbReference type="SUPFAM" id="SSF56024">
    <property type="entry name" value="Phospholipase D/nuclease"/>
    <property type="match status" value="2"/>
</dbReference>
<sequence>MREPWRDGNAVTLLPEAQRFLPALFDAIEAAEHLIDIELYAFEDGVLGERMMAALARAVQRGVRVRLLLDACGSWALSTASRRRMLDSGIMLRFFHPLSLRHFSRFLSRDHRKLVVVDERLAFTGGFGMTDQFLNAWFDVAVAVQGNCVADWQALFERVWNSRPAHPPHEVESRPTSQKTRTPPTASHDTHGMRGRVVWGQGYRYQAIRRSLHHHVNTAERRIWLCTPYFVPTRSLRRLLRRAARQGVDVRLLLAARDHDHPAVRYAGQRFYTHLLRAGVRIFEFQPAFIHAKFGLCDDWCTIGSCNFDHWSLQWNLEANQEIDDPAFAAELERLFERNFCQSREVTVYQWQQRSRWQRLREWCYGTLDALITRLR</sequence>
<dbReference type="PROSITE" id="PS50035">
    <property type="entry name" value="PLD"/>
    <property type="match status" value="1"/>
</dbReference>
<dbReference type="KEGG" id="kuy:FY550_04905"/>
<dbReference type="Gene3D" id="3.30.870.10">
    <property type="entry name" value="Endonuclease Chain A"/>
    <property type="match status" value="2"/>
</dbReference>
<dbReference type="GO" id="GO:0016020">
    <property type="term" value="C:membrane"/>
    <property type="evidence" value="ECO:0007669"/>
    <property type="project" value="TreeGrafter"/>
</dbReference>
<dbReference type="PANTHER" id="PTHR21248">
    <property type="entry name" value="CARDIOLIPIN SYNTHASE"/>
    <property type="match status" value="1"/>
</dbReference>